<keyword evidence="8" id="KW-1185">Reference proteome</keyword>
<evidence type="ECO:0000256" key="3">
    <source>
        <dbReference type="ARBA" id="ARBA00022692"/>
    </source>
</evidence>
<dbReference type="PANTHER" id="PTHR13353">
    <property type="entry name" value="TRANSMEMBRANE PROTEIN 19"/>
    <property type="match status" value="1"/>
</dbReference>
<gene>
    <name evidence="7" type="ORF">Q75_09955</name>
</gene>
<protein>
    <recommendedName>
        <fullName evidence="9">Transmenbrane protein</fullName>
    </recommendedName>
</protein>
<dbReference type="GO" id="GO:0016020">
    <property type="term" value="C:membrane"/>
    <property type="evidence" value="ECO:0007669"/>
    <property type="project" value="UniProtKB-SubCell"/>
</dbReference>
<evidence type="ECO:0000313" key="8">
    <source>
        <dbReference type="Proteomes" id="UP000074108"/>
    </source>
</evidence>
<dbReference type="EMBL" id="LDYG01000031">
    <property type="protein sequence ID" value="KUP05982.1"/>
    <property type="molecule type" value="Genomic_DNA"/>
</dbReference>
<feature type="transmembrane region" description="Helical" evidence="6">
    <location>
        <begin position="167"/>
        <end position="189"/>
    </location>
</feature>
<evidence type="ECO:0000256" key="5">
    <source>
        <dbReference type="ARBA" id="ARBA00023136"/>
    </source>
</evidence>
<comment type="similarity">
    <text evidence="2">Belongs to the TMEM19 family.</text>
</comment>
<evidence type="ECO:0000256" key="1">
    <source>
        <dbReference type="ARBA" id="ARBA00004141"/>
    </source>
</evidence>
<evidence type="ECO:0000313" key="7">
    <source>
        <dbReference type="EMBL" id="KUP05982.1"/>
    </source>
</evidence>
<dbReference type="InterPro" id="IPR002794">
    <property type="entry name" value="DUF92_TMEM19"/>
</dbReference>
<comment type="caution">
    <text evidence="7">The sequence shown here is derived from an EMBL/GenBank/DDBJ whole genome shotgun (WGS) entry which is preliminary data.</text>
</comment>
<evidence type="ECO:0000256" key="4">
    <source>
        <dbReference type="ARBA" id="ARBA00022989"/>
    </source>
</evidence>
<feature type="transmembrane region" description="Helical" evidence="6">
    <location>
        <begin position="7"/>
        <end position="24"/>
    </location>
</feature>
<accession>A0A147K7K2</accession>
<dbReference type="STRING" id="1150625.Q75_09955"/>
<dbReference type="Proteomes" id="UP000074108">
    <property type="component" value="Unassembled WGS sequence"/>
</dbReference>
<proteinExistence type="inferred from homology"/>
<dbReference type="PATRIC" id="fig|1150625.3.peg.2123"/>
<feature type="transmembrane region" description="Helical" evidence="6">
    <location>
        <begin position="30"/>
        <end position="49"/>
    </location>
</feature>
<feature type="transmembrane region" description="Helical" evidence="6">
    <location>
        <begin position="137"/>
        <end position="161"/>
    </location>
</feature>
<dbReference type="PANTHER" id="PTHR13353:SF5">
    <property type="entry name" value="TRANSMEMBRANE PROTEIN 19"/>
    <property type="match status" value="1"/>
</dbReference>
<keyword evidence="3 6" id="KW-0812">Transmembrane</keyword>
<reference evidence="7 8" key="1">
    <citation type="journal article" date="2016" name="Front. Microbiol.">
        <title>Microevolution Analysis of Bacillus coahuilensis Unveils Differences in Phosphorus Acquisition Strategies and Their Regulation.</title>
        <authorList>
            <person name="Gomez-Lunar Z."/>
            <person name="Hernandez-Gonzalez I."/>
            <person name="Rodriguez-Torres M.D."/>
            <person name="Souza V."/>
            <person name="Olmedo-Alvarez G."/>
        </authorList>
    </citation>
    <scope>NUCLEOTIDE SEQUENCE [LARGE SCALE GENOMIC DNA]</scope>
    <source>
        <strain evidence="8">p1.1.43</strain>
    </source>
</reference>
<organism evidence="7 8">
    <name type="scientific">Bacillus coahuilensis p1.1.43</name>
    <dbReference type="NCBI Taxonomy" id="1150625"/>
    <lineage>
        <taxon>Bacteria</taxon>
        <taxon>Bacillati</taxon>
        <taxon>Bacillota</taxon>
        <taxon>Bacilli</taxon>
        <taxon>Bacillales</taxon>
        <taxon>Bacillaceae</taxon>
        <taxon>Bacillus</taxon>
    </lineage>
</organism>
<keyword evidence="4 6" id="KW-1133">Transmembrane helix</keyword>
<dbReference type="Pfam" id="PF01940">
    <property type="entry name" value="DUF92"/>
    <property type="match status" value="1"/>
</dbReference>
<evidence type="ECO:0000256" key="6">
    <source>
        <dbReference type="SAM" id="Phobius"/>
    </source>
</evidence>
<name>A0A147K7K2_9BACI</name>
<sequence>MGNRFHLLSSWGAFLAGGMGILFYEAFQLNGLVIVAMFFATSSLFSIIGRNRKSMMNEKLVKSSKRDAEQVIANGGPAVLFTVMYIFDPSQLWFIGFVGSIAASTSDTWASELGTLSSKSPISLRNFKRVEKGSSGAITIWGTAVSFLGACLIALTAGVLVEMKDSMVVGLLIAGVIGSLVDSMIGAFVQEEFECPSCYSRTEKKMHCGFTTKKVKGLKGVNNEVVNFLASLSGGLVAVSIELSLL</sequence>
<evidence type="ECO:0008006" key="9">
    <source>
        <dbReference type="Google" id="ProtNLM"/>
    </source>
</evidence>
<dbReference type="AlphaFoldDB" id="A0A147K7K2"/>
<keyword evidence="5 6" id="KW-0472">Membrane</keyword>
<feature type="transmembrane region" description="Helical" evidence="6">
    <location>
        <begin position="70"/>
        <end position="87"/>
    </location>
</feature>
<evidence type="ECO:0000256" key="2">
    <source>
        <dbReference type="ARBA" id="ARBA00009012"/>
    </source>
</evidence>
<comment type="subcellular location">
    <subcellularLocation>
        <location evidence="1">Membrane</location>
        <topology evidence="1">Multi-pass membrane protein</topology>
    </subcellularLocation>
</comment>